<keyword evidence="1" id="KW-0812">Transmembrane</keyword>
<keyword evidence="1" id="KW-1133">Transmembrane helix</keyword>
<dbReference type="EMBL" id="FOSN01000008">
    <property type="protein sequence ID" value="SFK45130.1"/>
    <property type="molecule type" value="Genomic_DNA"/>
</dbReference>
<organism evidence="2 3">
    <name type="scientific">Methylocapsa palsarum</name>
    <dbReference type="NCBI Taxonomy" id="1612308"/>
    <lineage>
        <taxon>Bacteria</taxon>
        <taxon>Pseudomonadati</taxon>
        <taxon>Pseudomonadota</taxon>
        <taxon>Alphaproteobacteria</taxon>
        <taxon>Hyphomicrobiales</taxon>
        <taxon>Beijerinckiaceae</taxon>
        <taxon>Methylocapsa</taxon>
    </lineage>
</organism>
<reference evidence="2 3" key="1">
    <citation type="submission" date="2016-10" db="EMBL/GenBank/DDBJ databases">
        <authorList>
            <person name="de Groot N.N."/>
        </authorList>
    </citation>
    <scope>NUCLEOTIDE SEQUENCE [LARGE SCALE GENOMIC DNA]</scope>
    <source>
        <strain evidence="2 3">NE2</strain>
    </source>
</reference>
<accession>A0A1I3ZMF7</accession>
<feature type="transmembrane region" description="Helical" evidence="1">
    <location>
        <begin position="27"/>
        <end position="45"/>
    </location>
</feature>
<protein>
    <submittedName>
        <fullName evidence="2">Uncharacterized protein</fullName>
    </submittedName>
</protein>
<dbReference type="Proteomes" id="UP000198755">
    <property type="component" value="Unassembled WGS sequence"/>
</dbReference>
<dbReference type="RefSeq" id="WP_175492565.1">
    <property type="nucleotide sequence ID" value="NZ_FOSN01000008.1"/>
</dbReference>
<evidence type="ECO:0000256" key="1">
    <source>
        <dbReference type="SAM" id="Phobius"/>
    </source>
</evidence>
<gene>
    <name evidence="2" type="ORF">SAMN05444581_10848</name>
</gene>
<evidence type="ECO:0000313" key="3">
    <source>
        <dbReference type="Proteomes" id="UP000198755"/>
    </source>
</evidence>
<evidence type="ECO:0000313" key="2">
    <source>
        <dbReference type="EMBL" id="SFK45130.1"/>
    </source>
</evidence>
<sequence length="58" mass="6992">MNRRNHHNGASRPQAQPDWRRIHHSPLFWFGAVLFLAAIGIYVWSDDLSWRPRIQQQR</sequence>
<keyword evidence="3" id="KW-1185">Reference proteome</keyword>
<keyword evidence="1" id="KW-0472">Membrane</keyword>
<name>A0A1I3ZMF7_9HYPH</name>
<proteinExistence type="predicted"/>
<dbReference type="AlphaFoldDB" id="A0A1I3ZMF7"/>